<dbReference type="Gene3D" id="2.60.169.10">
    <property type="entry name" value="Microviridae F protein"/>
    <property type="match status" value="1"/>
</dbReference>
<dbReference type="EMBL" id="QFQS01000029">
    <property type="protein sequence ID" value="PZQ94352.1"/>
    <property type="molecule type" value="Genomic_DNA"/>
</dbReference>
<gene>
    <name evidence="1" type="ORF">DI533_22415</name>
</gene>
<name>A0A2W5RZT3_CERSP</name>
<dbReference type="Proteomes" id="UP000248975">
    <property type="component" value="Unassembled WGS sequence"/>
</dbReference>
<dbReference type="GO" id="GO:0005198">
    <property type="term" value="F:structural molecule activity"/>
    <property type="evidence" value="ECO:0007669"/>
    <property type="project" value="InterPro"/>
</dbReference>
<proteinExistence type="predicted"/>
<dbReference type="InterPro" id="IPR037002">
    <property type="entry name" value="Microviridae_protein_F_sf"/>
</dbReference>
<evidence type="ECO:0000313" key="2">
    <source>
        <dbReference type="Proteomes" id="UP000248975"/>
    </source>
</evidence>
<organism evidence="1 2">
    <name type="scientific">Cereibacter sphaeroides</name>
    <name type="common">Rhodobacter sphaeroides</name>
    <dbReference type="NCBI Taxonomy" id="1063"/>
    <lineage>
        <taxon>Bacteria</taxon>
        <taxon>Pseudomonadati</taxon>
        <taxon>Pseudomonadota</taxon>
        <taxon>Alphaproteobacteria</taxon>
        <taxon>Rhodobacterales</taxon>
        <taxon>Paracoccaceae</taxon>
        <taxon>Cereibacter</taxon>
    </lineage>
</organism>
<dbReference type="AlphaFoldDB" id="A0A2W5RZT3"/>
<evidence type="ECO:0000313" key="1">
    <source>
        <dbReference type="EMBL" id="PZQ94352.1"/>
    </source>
</evidence>
<protein>
    <submittedName>
        <fullName evidence="1">Uncharacterized protein</fullName>
    </submittedName>
</protein>
<accession>A0A2W5RZT3</accession>
<sequence length="284" mass="31207">MPLASLQGDSWLDSAKLAAAVPAGGNDHELPGENPVIPANVPPGFENHFAQWEQMRAMQMTSATFEDWLKAFGVKVDAKHDTEELYRPELLRYVRDWQYPTNTVEPTTGVPASAVSWSVAERLDKDRYFKEPGFIFGVTVTRPKVYMGRQFSAAAHMMQDAYSWLPATLTDQPYTSLKQFAGGTGPLKHPTTGVSQGAEYWADIRDLAVHGDQFISVGDPGVNDYSSLVQFCGALSLPQGNMNKRFPTAAMIDSLFVTPAGKNAVRTDGVFQPTIQSRLTDTSL</sequence>
<reference evidence="1 2" key="1">
    <citation type="submission" date="2017-08" db="EMBL/GenBank/DDBJ databases">
        <title>Infants hospitalized years apart are colonized by the same room-sourced microbial strains.</title>
        <authorList>
            <person name="Brooks B."/>
            <person name="Olm M.R."/>
            <person name="Firek B.A."/>
            <person name="Baker R."/>
            <person name="Thomas B.C."/>
            <person name="Morowitz M.J."/>
            <person name="Banfield J.F."/>
        </authorList>
    </citation>
    <scope>NUCLEOTIDE SEQUENCE [LARGE SCALE GENOMIC DNA]</scope>
    <source>
        <strain evidence="1">S2_003_000_R2_11</strain>
    </source>
</reference>
<comment type="caution">
    <text evidence="1">The sequence shown here is derived from an EMBL/GenBank/DDBJ whole genome shotgun (WGS) entry which is preliminary data.</text>
</comment>